<evidence type="ECO:0000313" key="1">
    <source>
        <dbReference type="EMBL" id="KUK88182.1"/>
    </source>
</evidence>
<name>A0A117M779_UNCT6</name>
<dbReference type="EMBL" id="LGGX01000001">
    <property type="protein sequence ID" value="KUK88182.1"/>
    <property type="molecule type" value="Genomic_DNA"/>
</dbReference>
<evidence type="ECO:0000313" key="2">
    <source>
        <dbReference type="Proteomes" id="UP000053467"/>
    </source>
</evidence>
<organism evidence="1 2">
    <name type="scientific">candidate division TA06 bacterium 34_109</name>
    <dbReference type="NCBI Taxonomy" id="1635277"/>
    <lineage>
        <taxon>Bacteria</taxon>
        <taxon>Bacteria division TA06</taxon>
    </lineage>
</organism>
<protein>
    <submittedName>
        <fullName evidence="1">Uncharacterized protein</fullName>
    </submittedName>
</protein>
<sequence>MRIKTQNNGHLKGHICEQFAYTPYLVGYPKCSDMNELYDMAAQMLTIKNGGK</sequence>
<accession>A0A117M779</accession>
<dbReference type="Proteomes" id="UP000053467">
    <property type="component" value="Unassembled WGS sequence"/>
</dbReference>
<dbReference type="AlphaFoldDB" id="A0A117M779"/>
<reference evidence="2" key="1">
    <citation type="journal article" date="2015" name="MBio">
        <title>Genome-Resolved Metagenomic Analysis Reveals Roles for Candidate Phyla and Other Microbial Community Members in Biogeochemical Transformations in Oil Reservoirs.</title>
        <authorList>
            <person name="Hu P."/>
            <person name="Tom L."/>
            <person name="Singh A."/>
            <person name="Thomas B.C."/>
            <person name="Baker B.J."/>
            <person name="Piceno Y.M."/>
            <person name="Andersen G.L."/>
            <person name="Banfield J.F."/>
        </authorList>
    </citation>
    <scope>NUCLEOTIDE SEQUENCE [LARGE SCALE GENOMIC DNA]</scope>
</reference>
<gene>
    <name evidence="1" type="ORF">XE03_0188</name>
</gene>
<comment type="caution">
    <text evidence="1">The sequence shown here is derived from an EMBL/GenBank/DDBJ whole genome shotgun (WGS) entry which is preliminary data.</text>
</comment>
<proteinExistence type="predicted"/>